<protein>
    <submittedName>
        <fullName evidence="1">Uncharacterized protein</fullName>
    </submittedName>
</protein>
<accession>A0AA37K5Y5</accession>
<dbReference type="Proteomes" id="UP001055114">
    <property type="component" value="Unassembled WGS sequence"/>
</dbReference>
<organism evidence="1 2">
    <name type="scientific">Parabacteroides merdae</name>
    <dbReference type="NCBI Taxonomy" id="46503"/>
    <lineage>
        <taxon>Bacteria</taxon>
        <taxon>Pseudomonadati</taxon>
        <taxon>Bacteroidota</taxon>
        <taxon>Bacteroidia</taxon>
        <taxon>Bacteroidales</taxon>
        <taxon>Tannerellaceae</taxon>
        <taxon>Parabacteroides</taxon>
    </lineage>
</organism>
<reference evidence="1" key="1">
    <citation type="submission" date="2022-01" db="EMBL/GenBank/DDBJ databases">
        <title>Novel bile acid biosynthetic pathways are enriched in the microbiome of centenarians.</title>
        <authorList>
            <person name="Sato Y."/>
            <person name="Atarashi K."/>
            <person name="Plichta R.D."/>
            <person name="Arai Y."/>
            <person name="Sasajima S."/>
            <person name="Kearney M.S."/>
            <person name="Suda W."/>
            <person name="Takeshita K."/>
            <person name="Sasaki T."/>
            <person name="Okamoto S."/>
            <person name="Skelly N.A."/>
            <person name="Okamura Y."/>
            <person name="Vlamakis H."/>
            <person name="Li Y."/>
            <person name="Tanoue T."/>
            <person name="Takei H."/>
            <person name="Nittono H."/>
            <person name="Narushima S."/>
            <person name="Irie J."/>
            <person name="Itoh H."/>
            <person name="Moriya K."/>
            <person name="Sugiura Y."/>
            <person name="Suematsu M."/>
            <person name="Moritoki N."/>
            <person name="Shibata S."/>
            <person name="Littman R.D."/>
            <person name="Fischbach A.M."/>
            <person name="Uwamino Y."/>
            <person name="Inoue T."/>
            <person name="Honda A."/>
            <person name="Hattori M."/>
            <person name="Murai T."/>
            <person name="Xavier J.R."/>
            <person name="Hirose N."/>
            <person name="Honda K."/>
        </authorList>
    </citation>
    <scope>NUCLEOTIDE SEQUENCE</scope>
    <source>
        <strain evidence="1">CE91-St3</strain>
    </source>
</reference>
<dbReference type="EMBL" id="BQNZ01000001">
    <property type="protein sequence ID" value="GKH71893.1"/>
    <property type="molecule type" value="Genomic_DNA"/>
</dbReference>
<comment type="caution">
    <text evidence="1">The sequence shown here is derived from an EMBL/GenBank/DDBJ whole genome shotgun (WGS) entry which is preliminary data.</text>
</comment>
<gene>
    <name evidence="1" type="ORF">CE91St3_17560</name>
</gene>
<sequence>MPIEEFPTTYIKAALTFNPCLLFQRFFTKQNRIQMSKQVAIAWIIEPSLYFRAGVKTNIPMAIIKQIIQVIFLLIKVSKLL</sequence>
<evidence type="ECO:0000313" key="1">
    <source>
        <dbReference type="EMBL" id="GKH71893.1"/>
    </source>
</evidence>
<evidence type="ECO:0000313" key="2">
    <source>
        <dbReference type="Proteomes" id="UP001055114"/>
    </source>
</evidence>
<dbReference type="AlphaFoldDB" id="A0AA37K5Y5"/>
<name>A0AA37K5Y5_9BACT</name>
<proteinExistence type="predicted"/>